<dbReference type="InterPro" id="IPR007395">
    <property type="entry name" value="Zn_peptidase_2"/>
</dbReference>
<dbReference type="EMBL" id="CP003096">
    <property type="protein sequence ID" value="AER66576.1"/>
    <property type="molecule type" value="Genomic_DNA"/>
</dbReference>
<dbReference type="PANTHER" id="PTHR36434:SF1">
    <property type="entry name" value="MEMBRANE PROTEASE YUGP-RELATED"/>
    <property type="match status" value="1"/>
</dbReference>
<accession>G7V9M6</accession>
<evidence type="ECO:0000313" key="3">
    <source>
        <dbReference type="Proteomes" id="UP000005868"/>
    </source>
</evidence>
<name>G7V9M6_THELD</name>
<gene>
    <name evidence="2" type="ordered locus">Tlie_0843</name>
</gene>
<dbReference type="Proteomes" id="UP000005868">
    <property type="component" value="Chromosome"/>
</dbReference>
<protein>
    <submittedName>
        <fullName evidence="2">Peptidase membrane zinc metallopeptidase</fullName>
    </submittedName>
</protein>
<dbReference type="PANTHER" id="PTHR36434">
    <property type="entry name" value="MEMBRANE PROTEASE YUGP-RELATED"/>
    <property type="match status" value="1"/>
</dbReference>
<dbReference type="eggNOG" id="COG2738">
    <property type="taxonomic scope" value="Bacteria"/>
</dbReference>
<dbReference type="Pfam" id="PF04298">
    <property type="entry name" value="Zn_peptidase_2"/>
    <property type="match status" value="1"/>
</dbReference>
<sequence>MFYPFFFDPTIILLLPALFLAIWAQMKVKGAYAEYSRVATIRGIRAQDAARMILDSHGLRNVTIEPVPGNLTDHYDPRSKVLRLSEGVYNSASIAAIGIAAHEAGHALQDMDGYAPLKLRNMIVPVANLGSGLAFPLFFIGFLFGSPTMMDMGILFFLGVLVFHLVTLPVEFNASGRAIKVLAGTGMFTQDELYGAKKVLDAAALTYVAATVMAAMQLVRLLALRGMRND</sequence>
<feature type="transmembrane region" description="Helical" evidence="1">
    <location>
        <begin position="126"/>
        <end position="146"/>
    </location>
</feature>
<feature type="transmembrane region" description="Helical" evidence="1">
    <location>
        <begin position="6"/>
        <end position="24"/>
    </location>
</feature>
<keyword evidence="1" id="KW-1133">Transmembrane helix</keyword>
<evidence type="ECO:0000256" key="1">
    <source>
        <dbReference type="SAM" id="Phobius"/>
    </source>
</evidence>
<keyword evidence="1" id="KW-0472">Membrane</keyword>
<dbReference type="AlphaFoldDB" id="G7V9M6"/>
<dbReference type="OrthoDB" id="9784298at2"/>
<dbReference type="KEGG" id="tli:Tlie_0843"/>
<keyword evidence="1" id="KW-0812">Transmembrane</keyword>
<proteinExistence type="predicted"/>
<feature type="transmembrane region" description="Helical" evidence="1">
    <location>
        <begin position="204"/>
        <end position="223"/>
    </location>
</feature>
<reference evidence="3" key="1">
    <citation type="submission" date="2011-10" db="EMBL/GenBank/DDBJ databases">
        <title>The complete genome of chromosome of Thermovirga lienii DSM 17291.</title>
        <authorList>
            <consortium name="US DOE Joint Genome Institute (JGI-PGF)"/>
            <person name="Lucas S."/>
            <person name="Copeland A."/>
            <person name="Lapidus A."/>
            <person name="Glavina del Rio T."/>
            <person name="Dalin E."/>
            <person name="Tice H."/>
            <person name="Bruce D."/>
            <person name="Goodwin L."/>
            <person name="Pitluck S."/>
            <person name="Peters L."/>
            <person name="Mikhailova N."/>
            <person name="Saunders E."/>
            <person name="Kyrpides N."/>
            <person name="Mavromatis K."/>
            <person name="Ivanova N."/>
            <person name="Last F.I."/>
            <person name="Brettin T."/>
            <person name="Detter J.C."/>
            <person name="Han C."/>
            <person name="Larimer F."/>
            <person name="Land M."/>
            <person name="Hauser L."/>
            <person name="Markowitz V."/>
            <person name="Cheng J.-F."/>
            <person name="Hugenholtz P."/>
            <person name="Woyke T."/>
            <person name="Wu D."/>
            <person name="Spring S."/>
            <person name="Schroeder M."/>
            <person name="Brambilla E.-M."/>
            <person name="Klenk H.-P."/>
            <person name="Eisen J.A."/>
        </authorList>
    </citation>
    <scope>NUCLEOTIDE SEQUENCE [LARGE SCALE GENOMIC DNA]</scope>
    <source>
        <strain evidence="3">ATCC BAA-1197 / DSM 17291 / Cas60314</strain>
    </source>
</reference>
<feature type="transmembrane region" description="Helical" evidence="1">
    <location>
        <begin position="152"/>
        <end position="170"/>
    </location>
</feature>
<evidence type="ECO:0000313" key="2">
    <source>
        <dbReference type="EMBL" id="AER66576.1"/>
    </source>
</evidence>
<reference evidence="2 3" key="2">
    <citation type="journal article" date="2012" name="Stand. Genomic Sci.">
        <title>Genome sequence of the moderately thermophilic, amino-acid-degrading and sulfur-reducing bacterium Thermovirga lienii type strain (Cas60314(T)).</title>
        <authorList>
            <person name="Goker M."/>
            <person name="Saunders E."/>
            <person name="Lapidus A."/>
            <person name="Nolan M."/>
            <person name="Lucas S."/>
            <person name="Hammon N."/>
            <person name="Deshpande S."/>
            <person name="Cheng J.F."/>
            <person name="Han C."/>
            <person name="Tapia R."/>
            <person name="Goodwin L.A."/>
            <person name="Pitluck S."/>
            <person name="Liolios K."/>
            <person name="Mavromatis K."/>
            <person name="Pagani I."/>
            <person name="Ivanova N."/>
            <person name="Mikhailova N."/>
            <person name="Pati A."/>
            <person name="Chen A."/>
            <person name="Palaniappan K."/>
            <person name="Land M."/>
            <person name="Chang Y.J."/>
            <person name="Jeffries C.D."/>
            <person name="Brambilla E.M."/>
            <person name="Rohde M."/>
            <person name="Spring S."/>
            <person name="Detter J.C."/>
            <person name="Woyke T."/>
            <person name="Bristow J."/>
            <person name="Eisen J.A."/>
            <person name="Markowitz V."/>
            <person name="Hugenholtz P."/>
            <person name="Kyrpides N.C."/>
            <person name="Klenk H.P."/>
        </authorList>
    </citation>
    <scope>NUCLEOTIDE SEQUENCE [LARGE SCALE GENOMIC DNA]</scope>
    <source>
        <strain evidence="3">ATCC BAA-1197 / DSM 17291 / Cas60314</strain>
    </source>
</reference>
<dbReference type="HOGENOM" id="CLU_084406_0_0_0"/>
<organism evidence="2 3">
    <name type="scientific">Thermovirga lienii (strain ATCC BAA-1197 / DSM 17291 / Cas60314)</name>
    <dbReference type="NCBI Taxonomy" id="580340"/>
    <lineage>
        <taxon>Bacteria</taxon>
        <taxon>Thermotogati</taxon>
        <taxon>Synergistota</taxon>
        <taxon>Synergistia</taxon>
        <taxon>Synergistales</taxon>
        <taxon>Thermovirgaceae</taxon>
        <taxon>Thermovirga</taxon>
    </lineage>
</organism>
<keyword evidence="3" id="KW-1185">Reference proteome</keyword>
<dbReference type="STRING" id="580340.Tlie_0843"/>